<evidence type="ECO:0000313" key="3">
    <source>
        <dbReference type="Proteomes" id="UP000693981"/>
    </source>
</evidence>
<name>A0A8T1VXP3_9STRA</name>
<sequence>MPQLRRILIIVVAVLARSDILSVATNPGHTEVVTVSNSSLRKHPIEKVHGNIKVIDNADDDDSIEEVDAAVSNVQDSEEKVNPLGGFLGTSEIKGFFRREYNNIAPRIVAKTNKDADDIADAIWKYIEAFKSRKRTPVFTKLTGAEAFRRSAKGQRFHEFLDEFLMKQVNIWLKDGRSIDYVKKELRIHKLTEATLKKSPNFKYYDDFMSKTATERARDLTSIDDAKKLLGMEKLSANALKTHANYKYYDKFMDSSVLMWVGGGKPIDDVQKLLGLETLSAAAFKSSDNFKYYDKFMTMRVAAWLRSGKPLDDVKTLLGFKTLSADATKLSPNLKYYDQFLDGRVSNMAARIAT</sequence>
<evidence type="ECO:0000256" key="1">
    <source>
        <dbReference type="SAM" id="SignalP"/>
    </source>
</evidence>
<feature type="chain" id="PRO_5035821842" description="RxLR effector protein" evidence="1">
    <location>
        <begin position="17"/>
        <end position="354"/>
    </location>
</feature>
<gene>
    <name evidence="2" type="ORF">PHYBOEH_008794</name>
</gene>
<dbReference type="Proteomes" id="UP000693981">
    <property type="component" value="Unassembled WGS sequence"/>
</dbReference>
<evidence type="ECO:0000313" key="2">
    <source>
        <dbReference type="EMBL" id="KAG7386065.1"/>
    </source>
</evidence>
<dbReference type="OrthoDB" id="126711at2759"/>
<dbReference type="AlphaFoldDB" id="A0A8T1VXP3"/>
<organism evidence="2 3">
    <name type="scientific">Phytophthora boehmeriae</name>
    <dbReference type="NCBI Taxonomy" id="109152"/>
    <lineage>
        <taxon>Eukaryota</taxon>
        <taxon>Sar</taxon>
        <taxon>Stramenopiles</taxon>
        <taxon>Oomycota</taxon>
        <taxon>Peronosporomycetes</taxon>
        <taxon>Peronosporales</taxon>
        <taxon>Peronosporaceae</taxon>
        <taxon>Phytophthora</taxon>
    </lineage>
</organism>
<feature type="signal peptide" evidence="1">
    <location>
        <begin position="1"/>
        <end position="16"/>
    </location>
</feature>
<reference evidence="2" key="1">
    <citation type="submission" date="2021-02" db="EMBL/GenBank/DDBJ databases">
        <authorList>
            <person name="Palmer J.M."/>
        </authorList>
    </citation>
    <scope>NUCLEOTIDE SEQUENCE</scope>
    <source>
        <strain evidence="2">SCRP23</strain>
    </source>
</reference>
<comment type="caution">
    <text evidence="2">The sequence shown here is derived from an EMBL/GenBank/DDBJ whole genome shotgun (WGS) entry which is preliminary data.</text>
</comment>
<protein>
    <recommendedName>
        <fullName evidence="4">RxLR effector protein</fullName>
    </recommendedName>
</protein>
<accession>A0A8T1VXP3</accession>
<keyword evidence="3" id="KW-1185">Reference proteome</keyword>
<proteinExistence type="predicted"/>
<dbReference type="EMBL" id="JAGDFL010000527">
    <property type="protein sequence ID" value="KAG7386065.1"/>
    <property type="molecule type" value="Genomic_DNA"/>
</dbReference>
<keyword evidence="1" id="KW-0732">Signal</keyword>
<evidence type="ECO:0008006" key="4">
    <source>
        <dbReference type="Google" id="ProtNLM"/>
    </source>
</evidence>